<dbReference type="RefSeq" id="WP_138446424.1">
    <property type="nucleotide sequence ID" value="NZ_VBUT01000002.1"/>
</dbReference>
<dbReference type="Gene3D" id="3.50.50.60">
    <property type="entry name" value="FAD/NAD(P)-binding domain"/>
    <property type="match status" value="2"/>
</dbReference>
<evidence type="ECO:0000313" key="2">
    <source>
        <dbReference type="Proteomes" id="UP000306378"/>
    </source>
</evidence>
<sequence>MTDRIEHPQYEVAVIGAGPGGIAAAAKLRMAGIEDFIILERADDVGGSWHENNYPGISVDVPSTTYQYSFARNPNWSRFFALGPEVKQYHADVAGQYGLYERIRFNADVEREVWDDDGRFWTLHINDGSVVTARFLISAIGAFVRPKDDVGIPGAKSFRGKVQRPTSWDNDYDMAGKSVGIIGTGASAVQIIPAIAPEVGHLTVFQRTPVWSVPKPDFVVPKAMKVALAVPGVSATINGAAFVVVDLLLRFVSNTPTRSFRPIADKFDAWTIAGYRRYVRYVVKDPATAEKLSPKFGLLAKRPTMSTGYLPAYNRENVELVTEPIEKITPTGVKTRDNTLHKLDVLILATGYEVFSDPETYRPGTVVGRDGFDLAKFYYDEGLQAYQSVSVHGLPNRWTLVGPYSWSGTSWHAFVEMTADHAVRAITETRRRGAVVCEVRKEAAERYHRTVHQQAEGVRYYLCELNGHVPTYYRNSQGDSTYIRPDSFFRARRKTRKFPLDDYRYEVAPPAGSVARADIAVDAAAHPADV</sequence>
<dbReference type="SUPFAM" id="SSF51905">
    <property type="entry name" value="FAD/NAD(P)-binding domain"/>
    <property type="match status" value="2"/>
</dbReference>
<dbReference type="EMBL" id="VBUT01000002">
    <property type="protein sequence ID" value="TLF80773.1"/>
    <property type="molecule type" value="Genomic_DNA"/>
</dbReference>
<dbReference type="Pfam" id="PF13738">
    <property type="entry name" value="Pyr_redox_3"/>
    <property type="match status" value="1"/>
</dbReference>
<dbReference type="InterPro" id="IPR051209">
    <property type="entry name" value="FAD-bind_Monooxygenase_sf"/>
</dbReference>
<accession>A0A5R8NXA9</accession>
<name>A0A5R8NXA9_9NOCA</name>
<dbReference type="PRINTS" id="PR00419">
    <property type="entry name" value="ADXRDTASE"/>
</dbReference>
<dbReference type="PANTHER" id="PTHR42877">
    <property type="entry name" value="L-ORNITHINE N(5)-MONOOXYGENASE-RELATED"/>
    <property type="match status" value="1"/>
</dbReference>
<dbReference type="AlphaFoldDB" id="A0A5R8NXA9"/>
<proteinExistence type="predicted"/>
<dbReference type="InterPro" id="IPR036188">
    <property type="entry name" value="FAD/NAD-bd_sf"/>
</dbReference>
<dbReference type="PANTHER" id="PTHR42877:SF4">
    <property type="entry name" value="FAD_NAD(P)-BINDING DOMAIN-CONTAINING PROTEIN-RELATED"/>
    <property type="match status" value="1"/>
</dbReference>
<evidence type="ECO:0000313" key="1">
    <source>
        <dbReference type="EMBL" id="TLF80773.1"/>
    </source>
</evidence>
<gene>
    <name evidence="1" type="ORF">FEK34_03470</name>
</gene>
<organism evidence="1 2">
    <name type="scientific">Nocardia cyriacigeorgica</name>
    <dbReference type="NCBI Taxonomy" id="135487"/>
    <lineage>
        <taxon>Bacteria</taxon>
        <taxon>Bacillati</taxon>
        <taxon>Actinomycetota</taxon>
        <taxon>Actinomycetes</taxon>
        <taxon>Mycobacteriales</taxon>
        <taxon>Nocardiaceae</taxon>
        <taxon>Nocardia</taxon>
    </lineage>
</organism>
<comment type="caution">
    <text evidence="1">The sequence shown here is derived from an EMBL/GenBank/DDBJ whole genome shotgun (WGS) entry which is preliminary data.</text>
</comment>
<dbReference type="Proteomes" id="UP000306378">
    <property type="component" value="Unassembled WGS sequence"/>
</dbReference>
<reference evidence="1 2" key="1">
    <citation type="submission" date="2019-05" db="EMBL/GenBank/DDBJ databases">
        <title>Genomes sequences of two Nocardia cyriacigeorgica environmental isolates, type strains Nocardia asteroides ATCC 19247 and Nocardia cyriacigeorgica DSM 44484.</title>
        <authorList>
            <person name="Vautrin F."/>
            <person name="Bergeron E."/>
            <person name="Dubost A."/>
            <person name="Abrouk D."/>
            <person name="Rodriguez Nava V."/>
            <person name="Pujic P."/>
        </authorList>
    </citation>
    <scope>NUCLEOTIDE SEQUENCE [LARGE SCALE GENOMIC DNA]</scope>
    <source>
        <strain evidence="1 2">EML 446</strain>
    </source>
</reference>
<protein>
    <submittedName>
        <fullName evidence="1">NAD(P)/FAD-dependent oxidoreductase</fullName>
    </submittedName>
</protein>